<proteinExistence type="predicted"/>
<feature type="transmembrane region" description="Helical" evidence="1">
    <location>
        <begin position="57"/>
        <end position="74"/>
    </location>
</feature>
<evidence type="ECO:0000313" key="2">
    <source>
        <dbReference type="EMBL" id="AEX62642.1"/>
    </source>
</evidence>
<reference evidence="2" key="1">
    <citation type="submission" date="2011-10" db="EMBL/GenBank/DDBJ databases">
        <title>Provirophages and transpovirons: unique mobilome of giant viruses.</title>
        <authorList>
            <person name="Desnues C."/>
            <person name="LaScola B."/>
            <person name="Yutin N."/>
            <person name="Fournous G."/>
            <person name="Koonin E."/>
            <person name="Raoult D."/>
        </authorList>
    </citation>
    <scope>NUCLEOTIDE SEQUENCE</scope>
    <source>
        <strain evidence="2">Mv13-mv</strain>
    </source>
</reference>
<evidence type="ECO:0000256" key="1">
    <source>
        <dbReference type="SAM" id="Phobius"/>
    </source>
</evidence>
<feature type="transmembrane region" description="Helical" evidence="1">
    <location>
        <begin position="12"/>
        <end position="37"/>
    </location>
</feature>
<gene>
    <name evidence="2" type="ORF">mv_L437</name>
</gene>
<keyword evidence="1" id="KW-0472">Membrane</keyword>
<name>H2EE19_9VIRU</name>
<accession>H2EE19</accession>
<dbReference type="EMBL" id="JN885998">
    <property type="protein sequence ID" value="AEX62642.1"/>
    <property type="molecule type" value="Genomic_DNA"/>
</dbReference>
<keyword evidence="1" id="KW-0812">Transmembrane</keyword>
<organism evidence="2">
    <name type="scientific">Moumouvirus sp. 'Monve'</name>
    <dbReference type="NCBI Taxonomy" id="1128131"/>
    <lineage>
        <taxon>Viruses</taxon>
        <taxon>Varidnaviria</taxon>
        <taxon>Bamfordvirae</taxon>
        <taxon>Nucleocytoviricota</taxon>
        <taxon>Megaviricetes</taxon>
        <taxon>Imitervirales</taxon>
        <taxon>Mimiviridae</taxon>
        <taxon>Megamimivirinae</taxon>
        <taxon>Moumouvirus</taxon>
    </lineage>
</organism>
<sequence>MSSNVLSFAREFLYELFACQYTMTSYAIRGGFIGYIFAKIFGKDIKLISYKFNIHHLLYYGAIIGATYGFGKGLNKLMSNRNLLIRY</sequence>
<keyword evidence="1" id="KW-1133">Transmembrane helix</keyword>
<protein>
    <submittedName>
        <fullName evidence="2">Uncharacterized protein</fullName>
    </submittedName>
</protein>